<evidence type="ECO:0000313" key="1">
    <source>
        <dbReference type="EMBL" id="CAH2314163.1"/>
    </source>
</evidence>
<reference evidence="1" key="1">
    <citation type="submission" date="2022-03" db="EMBL/GenBank/DDBJ databases">
        <authorList>
            <person name="Alioto T."/>
            <person name="Alioto T."/>
            <person name="Gomez Garrido J."/>
        </authorList>
    </citation>
    <scope>NUCLEOTIDE SEQUENCE</scope>
</reference>
<gene>
    <name evidence="1" type="ORF">PECUL_23A027804</name>
</gene>
<protein>
    <submittedName>
        <fullName evidence="1">Uncharacterized protein</fullName>
    </submittedName>
</protein>
<sequence>EGHTSSGSLGGHHGGGKLGIVPWTQYVSPRMPAAAVQKAKLWSGIRPSLPASTSAAPMNEGALALPVINSWMADLAIPVTIT</sequence>
<dbReference type="AlphaFoldDB" id="A0AAD1SX83"/>
<proteinExistence type="predicted"/>
<feature type="non-terminal residue" evidence="1">
    <location>
        <position position="1"/>
    </location>
</feature>
<dbReference type="Proteomes" id="UP001295444">
    <property type="component" value="Chromosome 09"/>
</dbReference>
<accession>A0AAD1SX83</accession>
<name>A0AAD1SX83_PELCU</name>
<dbReference type="EMBL" id="OW240920">
    <property type="protein sequence ID" value="CAH2314163.1"/>
    <property type="molecule type" value="Genomic_DNA"/>
</dbReference>
<organism evidence="1 2">
    <name type="scientific">Pelobates cultripes</name>
    <name type="common">Western spadefoot toad</name>
    <dbReference type="NCBI Taxonomy" id="61616"/>
    <lineage>
        <taxon>Eukaryota</taxon>
        <taxon>Metazoa</taxon>
        <taxon>Chordata</taxon>
        <taxon>Craniata</taxon>
        <taxon>Vertebrata</taxon>
        <taxon>Euteleostomi</taxon>
        <taxon>Amphibia</taxon>
        <taxon>Batrachia</taxon>
        <taxon>Anura</taxon>
        <taxon>Pelobatoidea</taxon>
        <taxon>Pelobatidae</taxon>
        <taxon>Pelobates</taxon>
    </lineage>
</organism>
<feature type="non-terminal residue" evidence="1">
    <location>
        <position position="82"/>
    </location>
</feature>
<evidence type="ECO:0000313" key="2">
    <source>
        <dbReference type="Proteomes" id="UP001295444"/>
    </source>
</evidence>
<keyword evidence="2" id="KW-1185">Reference proteome</keyword>